<keyword evidence="11 14" id="KW-0472">Membrane</keyword>
<sequence>MTLAGVPALASTPALAQATDTQQAPAADSQGANLPTVTVTGSGDDKQHLQTQSSSGALGSRSILDTPFSVTSVTADELADRQILKLGDVFFNDASVSDNSGGYSSWASYVTIRGLPADWQNSFRIDGKPFLSYAITLPYDHFERIDLLKGSSGFMYGFGSPGGLINYITKKPTDTPVRSVSVGYTSNNIWSEHVDLSGRFGNDQMFGYRLNATHDQGETFNEGQLKRDSVSLALDARLTRDLTWDFQAIWQNSNGEGQTPSITTSSLAGGSLPAVISGGNRNLIGAGQHIDTNFQLYQTGLTYRITPDWKANLSYSHSTSKRFRNEGIATLTDAAGNYTDWRSDSREGHVFDQWQAMLEGNAKTGFLEHQLVLGASWQKQVNDYSVAQYYQQIGTGNLYTQNTNSHDSSTDLQTYHAGILTQQALFASDTLKFSDQWSLLAGARYNEFQQDSFDTSGARTARYNKSALTPTVALMFKPEPNTTLYGSYVESLEQGGTPGVTNTNYGQQLKPLMSKQYEVGAKTDQRTWSATAALFRIERAAEYTDSSGALVQDGESDYQGLELGGSLKLGSQWQLGSSLMFLDSKYSKGSAYNGNRVAGAPNMMATAQVSYLVPQLAGLKLMADAKYTGNTMLRAANDLQVPSYTLFNLGASYTTRIGKYDTTFRAAVNNLLDKRYWQYQWENYIKPGDPRTFSVSAKVDF</sequence>
<accession>A0ABW8F050</accession>
<keyword evidence="4 14" id="KW-1134">Transmembrane beta strand</keyword>
<dbReference type="PANTHER" id="PTHR32552:SF82">
    <property type="entry name" value="FCUA PROTEIN"/>
    <property type="match status" value="1"/>
</dbReference>
<gene>
    <name evidence="21" type="ORF">ACIPEN_12690</name>
</gene>
<evidence type="ECO:0000256" key="15">
    <source>
        <dbReference type="PROSITE-ProRule" id="PRU10144"/>
    </source>
</evidence>
<dbReference type="NCBIfam" id="TIGR01783">
    <property type="entry name" value="TonB-siderophor"/>
    <property type="match status" value="1"/>
</dbReference>
<feature type="signal peptide" evidence="18">
    <location>
        <begin position="1"/>
        <end position="16"/>
    </location>
</feature>
<evidence type="ECO:0000256" key="10">
    <source>
        <dbReference type="ARBA" id="ARBA00023077"/>
    </source>
</evidence>
<feature type="chain" id="PRO_5046127573" evidence="18">
    <location>
        <begin position="17"/>
        <end position="701"/>
    </location>
</feature>
<evidence type="ECO:0000313" key="22">
    <source>
        <dbReference type="Proteomes" id="UP001617427"/>
    </source>
</evidence>
<dbReference type="InterPro" id="IPR037066">
    <property type="entry name" value="Plug_dom_sf"/>
</dbReference>
<dbReference type="InterPro" id="IPR039426">
    <property type="entry name" value="TonB-dep_rcpt-like"/>
</dbReference>
<dbReference type="Proteomes" id="UP001617427">
    <property type="component" value="Unassembled WGS sequence"/>
</dbReference>
<keyword evidence="7 18" id="KW-0732">Signal</keyword>
<feature type="region of interest" description="Disordered" evidence="17">
    <location>
        <begin position="16"/>
        <end position="60"/>
    </location>
</feature>
<name>A0ABW8F050_9BURK</name>
<dbReference type="Pfam" id="PF07715">
    <property type="entry name" value="Plug"/>
    <property type="match status" value="1"/>
</dbReference>
<evidence type="ECO:0000256" key="2">
    <source>
        <dbReference type="ARBA" id="ARBA00009810"/>
    </source>
</evidence>
<reference evidence="21 22" key="1">
    <citation type="submission" date="2024-10" db="EMBL/GenBank/DDBJ databases">
        <title>The Natural Products Discovery Center: Release of the First 8490 Sequenced Strains for Exploring Actinobacteria Biosynthetic Diversity.</title>
        <authorList>
            <person name="Kalkreuter E."/>
            <person name="Kautsar S.A."/>
            <person name="Yang D."/>
            <person name="Bader C.D."/>
            <person name="Teijaro C.N."/>
            <person name="Fluegel L."/>
            <person name="Davis C.M."/>
            <person name="Simpson J.R."/>
            <person name="Lauterbach L."/>
            <person name="Steele A.D."/>
            <person name="Gui C."/>
            <person name="Meng S."/>
            <person name="Li G."/>
            <person name="Viehrig K."/>
            <person name="Ye F."/>
            <person name="Su P."/>
            <person name="Kiefer A.F."/>
            <person name="Nichols A."/>
            <person name="Cepeda A.J."/>
            <person name="Yan W."/>
            <person name="Fan B."/>
            <person name="Jiang Y."/>
            <person name="Adhikari A."/>
            <person name="Zheng C.-J."/>
            <person name="Schuster L."/>
            <person name="Cowan T.M."/>
            <person name="Smanski M.J."/>
            <person name="Chevrette M.G."/>
            <person name="De Carvalho L.P.S."/>
            <person name="Shen B."/>
        </authorList>
    </citation>
    <scope>NUCLEOTIDE SEQUENCE [LARGE SCALE GENOMIC DNA]</scope>
    <source>
        <strain evidence="21 22">NPDC087045</strain>
    </source>
</reference>
<dbReference type="InterPro" id="IPR012910">
    <property type="entry name" value="Plug_dom"/>
</dbReference>
<evidence type="ECO:0000256" key="13">
    <source>
        <dbReference type="ARBA" id="ARBA00023237"/>
    </source>
</evidence>
<dbReference type="Pfam" id="PF00593">
    <property type="entry name" value="TonB_dep_Rec_b-barrel"/>
    <property type="match status" value="1"/>
</dbReference>
<keyword evidence="10 16" id="KW-0798">TonB box</keyword>
<keyword evidence="5" id="KW-0410">Iron transport</keyword>
<keyword evidence="8" id="KW-0408">Iron</keyword>
<dbReference type="Gene3D" id="2.170.130.10">
    <property type="entry name" value="TonB-dependent receptor, plug domain"/>
    <property type="match status" value="1"/>
</dbReference>
<dbReference type="InterPro" id="IPR036942">
    <property type="entry name" value="Beta-barrel_TonB_sf"/>
</dbReference>
<keyword evidence="9" id="KW-0406">Ion transport</keyword>
<evidence type="ECO:0000256" key="7">
    <source>
        <dbReference type="ARBA" id="ARBA00022729"/>
    </source>
</evidence>
<keyword evidence="13 14" id="KW-0998">Cell outer membrane</keyword>
<dbReference type="PROSITE" id="PS52016">
    <property type="entry name" value="TONB_DEPENDENT_REC_3"/>
    <property type="match status" value="1"/>
</dbReference>
<dbReference type="InterPro" id="IPR000531">
    <property type="entry name" value="Beta-barrel_TonB"/>
</dbReference>
<evidence type="ECO:0000256" key="3">
    <source>
        <dbReference type="ARBA" id="ARBA00022448"/>
    </source>
</evidence>
<evidence type="ECO:0000256" key="4">
    <source>
        <dbReference type="ARBA" id="ARBA00022452"/>
    </source>
</evidence>
<dbReference type="PANTHER" id="PTHR32552">
    <property type="entry name" value="FERRICHROME IRON RECEPTOR-RELATED"/>
    <property type="match status" value="1"/>
</dbReference>
<proteinExistence type="inferred from homology"/>
<evidence type="ECO:0000256" key="18">
    <source>
        <dbReference type="SAM" id="SignalP"/>
    </source>
</evidence>
<keyword evidence="6 14" id="KW-0812">Transmembrane</keyword>
<evidence type="ECO:0000313" key="21">
    <source>
        <dbReference type="EMBL" id="MFJ3046679.1"/>
    </source>
</evidence>
<dbReference type="RefSeq" id="WP_402700867.1">
    <property type="nucleotide sequence ID" value="NZ_JBIUZV010000006.1"/>
</dbReference>
<evidence type="ECO:0000259" key="20">
    <source>
        <dbReference type="Pfam" id="PF07715"/>
    </source>
</evidence>
<dbReference type="InterPro" id="IPR010917">
    <property type="entry name" value="TonB_rcpt_CS"/>
</dbReference>
<dbReference type="PROSITE" id="PS01156">
    <property type="entry name" value="TONB_DEPENDENT_REC_2"/>
    <property type="match status" value="1"/>
</dbReference>
<evidence type="ECO:0000256" key="14">
    <source>
        <dbReference type="PROSITE-ProRule" id="PRU01360"/>
    </source>
</evidence>
<evidence type="ECO:0000256" key="9">
    <source>
        <dbReference type="ARBA" id="ARBA00023065"/>
    </source>
</evidence>
<evidence type="ECO:0000256" key="8">
    <source>
        <dbReference type="ARBA" id="ARBA00023004"/>
    </source>
</evidence>
<keyword evidence="3 14" id="KW-0813">Transport</keyword>
<evidence type="ECO:0000256" key="1">
    <source>
        <dbReference type="ARBA" id="ARBA00004571"/>
    </source>
</evidence>
<evidence type="ECO:0000256" key="11">
    <source>
        <dbReference type="ARBA" id="ARBA00023136"/>
    </source>
</evidence>
<comment type="similarity">
    <text evidence="2 14 16">Belongs to the TonB-dependent receptor family.</text>
</comment>
<keyword evidence="12 21" id="KW-0675">Receptor</keyword>
<evidence type="ECO:0000256" key="16">
    <source>
        <dbReference type="RuleBase" id="RU003357"/>
    </source>
</evidence>
<organism evidence="21 22">
    <name type="scientific">Herbaspirillum chlorophenolicum</name>
    <dbReference type="NCBI Taxonomy" id="211589"/>
    <lineage>
        <taxon>Bacteria</taxon>
        <taxon>Pseudomonadati</taxon>
        <taxon>Pseudomonadota</taxon>
        <taxon>Betaproteobacteria</taxon>
        <taxon>Burkholderiales</taxon>
        <taxon>Oxalobacteraceae</taxon>
        <taxon>Herbaspirillum</taxon>
    </lineage>
</organism>
<protein>
    <submittedName>
        <fullName evidence="21">TonB-dependent siderophore receptor</fullName>
    </submittedName>
</protein>
<keyword evidence="22" id="KW-1185">Reference proteome</keyword>
<dbReference type="InterPro" id="IPR010105">
    <property type="entry name" value="TonB_sidphr_rcpt"/>
</dbReference>
<comment type="caution">
    <text evidence="21">The sequence shown here is derived from an EMBL/GenBank/DDBJ whole genome shotgun (WGS) entry which is preliminary data.</text>
</comment>
<evidence type="ECO:0000259" key="19">
    <source>
        <dbReference type="Pfam" id="PF00593"/>
    </source>
</evidence>
<evidence type="ECO:0000256" key="12">
    <source>
        <dbReference type="ARBA" id="ARBA00023170"/>
    </source>
</evidence>
<evidence type="ECO:0000256" key="6">
    <source>
        <dbReference type="ARBA" id="ARBA00022692"/>
    </source>
</evidence>
<dbReference type="Gene3D" id="2.40.170.20">
    <property type="entry name" value="TonB-dependent receptor, beta-barrel domain"/>
    <property type="match status" value="1"/>
</dbReference>
<dbReference type="CDD" id="cd01347">
    <property type="entry name" value="ligand_gated_channel"/>
    <property type="match status" value="1"/>
</dbReference>
<evidence type="ECO:0000256" key="5">
    <source>
        <dbReference type="ARBA" id="ARBA00022496"/>
    </source>
</evidence>
<comment type="subcellular location">
    <subcellularLocation>
        <location evidence="1 14">Cell outer membrane</location>
        <topology evidence="1 14">Multi-pass membrane protein</topology>
    </subcellularLocation>
</comment>
<feature type="short sequence motif" description="TonB C-terminal box" evidence="15">
    <location>
        <begin position="684"/>
        <end position="701"/>
    </location>
</feature>
<feature type="compositionally biased region" description="Polar residues" evidence="17">
    <location>
        <begin position="30"/>
        <end position="41"/>
    </location>
</feature>
<dbReference type="SUPFAM" id="SSF56935">
    <property type="entry name" value="Porins"/>
    <property type="match status" value="1"/>
</dbReference>
<feature type="domain" description="TonB-dependent receptor plug" evidence="20">
    <location>
        <begin position="64"/>
        <end position="163"/>
    </location>
</feature>
<evidence type="ECO:0000256" key="17">
    <source>
        <dbReference type="SAM" id="MobiDB-lite"/>
    </source>
</evidence>
<feature type="compositionally biased region" description="Low complexity" evidence="17">
    <location>
        <begin position="16"/>
        <end position="28"/>
    </location>
</feature>
<feature type="domain" description="TonB-dependent receptor-like beta-barrel" evidence="19">
    <location>
        <begin position="268"/>
        <end position="671"/>
    </location>
</feature>
<dbReference type="EMBL" id="JBIUZV010000006">
    <property type="protein sequence ID" value="MFJ3046679.1"/>
    <property type="molecule type" value="Genomic_DNA"/>
</dbReference>